<keyword evidence="2" id="KW-1133">Transmembrane helix</keyword>
<name>A0A9W8CK23_9FUNG</name>
<protein>
    <submittedName>
        <fullName evidence="3">Uncharacterized protein</fullName>
    </submittedName>
</protein>
<gene>
    <name evidence="3" type="ORF">LPJ64_003391</name>
</gene>
<evidence type="ECO:0000313" key="4">
    <source>
        <dbReference type="Proteomes" id="UP001145021"/>
    </source>
</evidence>
<keyword evidence="2" id="KW-0472">Membrane</keyword>
<dbReference type="AlphaFoldDB" id="A0A9W8CK23"/>
<feature type="transmembrane region" description="Helical" evidence="2">
    <location>
        <begin position="139"/>
        <end position="160"/>
    </location>
</feature>
<evidence type="ECO:0000256" key="2">
    <source>
        <dbReference type="SAM" id="Phobius"/>
    </source>
</evidence>
<feature type="transmembrane region" description="Helical" evidence="2">
    <location>
        <begin position="64"/>
        <end position="81"/>
    </location>
</feature>
<evidence type="ECO:0000313" key="3">
    <source>
        <dbReference type="EMBL" id="KAJ1644979.1"/>
    </source>
</evidence>
<evidence type="ECO:0000256" key="1">
    <source>
        <dbReference type="SAM" id="MobiDB-lite"/>
    </source>
</evidence>
<sequence length="474" mass="53372">MSFEFTASEHKRIMLAKLAGIQLDYIGHADLAVIIILSIVYLTDFLAVAFILWHKSYAPLKSKYPILMSSCILAMFIWFLGDLVLKSHIHVKGVFSNCMVFCVWMRVLFGTFLVSALISVRSYALFCVFRRNRAYKGKYVWYSGGLVVVVGLVFLLVTYVMPEENTVHYIPLVQMCNMSYAYRAIVQGLLWATWIVNAVINYRLRNITSSFNESREMGVACISVFVLLTFNTVILYTYPLYPTRTALRVSETLLSHSIANFLWWFIMFRSIYNCATRRTEYLAEWKQKLFSDGLQKQYRITRTDPFSGTMLSIGSNAKGVTLPRNMQQGYEMRMSFSRKSVNHQQESPTEGSEEAVTRTWYSNNCGASILSSEGRAEEEDDNSNIMLFSPQRVNGRPLNNLENISSATTIHESHGTSANSAAVVASSVSASAAASALSGYHFLAGRNSNSNRSRDSKPERAASPQQAPSRSSSE</sequence>
<feature type="transmembrane region" description="Helical" evidence="2">
    <location>
        <begin position="253"/>
        <end position="272"/>
    </location>
</feature>
<dbReference type="EMBL" id="JANBOH010000131">
    <property type="protein sequence ID" value="KAJ1644979.1"/>
    <property type="molecule type" value="Genomic_DNA"/>
</dbReference>
<feature type="transmembrane region" description="Helical" evidence="2">
    <location>
        <begin position="31"/>
        <end position="52"/>
    </location>
</feature>
<accession>A0A9W8CK23</accession>
<feature type="transmembrane region" description="Helical" evidence="2">
    <location>
        <begin position="93"/>
        <end position="118"/>
    </location>
</feature>
<feature type="transmembrane region" description="Helical" evidence="2">
    <location>
        <begin position="220"/>
        <end position="241"/>
    </location>
</feature>
<keyword evidence="4" id="KW-1185">Reference proteome</keyword>
<organism evidence="3 4">
    <name type="scientific">Coemansia asiatica</name>
    <dbReference type="NCBI Taxonomy" id="1052880"/>
    <lineage>
        <taxon>Eukaryota</taxon>
        <taxon>Fungi</taxon>
        <taxon>Fungi incertae sedis</taxon>
        <taxon>Zoopagomycota</taxon>
        <taxon>Kickxellomycotina</taxon>
        <taxon>Kickxellomycetes</taxon>
        <taxon>Kickxellales</taxon>
        <taxon>Kickxellaceae</taxon>
        <taxon>Coemansia</taxon>
    </lineage>
</organism>
<dbReference type="Proteomes" id="UP001145021">
    <property type="component" value="Unassembled WGS sequence"/>
</dbReference>
<keyword evidence="2" id="KW-0812">Transmembrane</keyword>
<proteinExistence type="predicted"/>
<feature type="region of interest" description="Disordered" evidence="1">
    <location>
        <begin position="443"/>
        <end position="474"/>
    </location>
</feature>
<comment type="caution">
    <text evidence="3">The sequence shown here is derived from an EMBL/GenBank/DDBJ whole genome shotgun (WGS) entry which is preliminary data.</text>
</comment>
<feature type="compositionally biased region" description="Low complexity" evidence="1">
    <location>
        <begin position="461"/>
        <end position="474"/>
    </location>
</feature>
<feature type="transmembrane region" description="Helical" evidence="2">
    <location>
        <begin position="180"/>
        <end position="200"/>
    </location>
</feature>
<reference evidence="3" key="1">
    <citation type="submission" date="2022-07" db="EMBL/GenBank/DDBJ databases">
        <title>Phylogenomic reconstructions and comparative analyses of Kickxellomycotina fungi.</title>
        <authorList>
            <person name="Reynolds N.K."/>
            <person name="Stajich J.E."/>
            <person name="Barry K."/>
            <person name="Grigoriev I.V."/>
            <person name="Crous P."/>
            <person name="Smith M.E."/>
        </authorList>
    </citation>
    <scope>NUCLEOTIDE SEQUENCE</scope>
    <source>
        <strain evidence="3">NBRC 105413</strain>
    </source>
</reference>